<protein>
    <submittedName>
        <fullName evidence="1">Uncharacterized protein</fullName>
    </submittedName>
</protein>
<dbReference type="Proteomes" id="UP000814140">
    <property type="component" value="Unassembled WGS sequence"/>
</dbReference>
<reference evidence="1" key="2">
    <citation type="journal article" date="2022" name="New Phytol.">
        <title>Evolutionary transition to the ectomycorrhizal habit in the genomes of a hyperdiverse lineage of mushroom-forming fungi.</title>
        <authorList>
            <person name="Looney B."/>
            <person name="Miyauchi S."/>
            <person name="Morin E."/>
            <person name="Drula E."/>
            <person name="Courty P.E."/>
            <person name="Kohler A."/>
            <person name="Kuo A."/>
            <person name="LaButti K."/>
            <person name="Pangilinan J."/>
            <person name="Lipzen A."/>
            <person name="Riley R."/>
            <person name="Andreopoulos W."/>
            <person name="He G."/>
            <person name="Johnson J."/>
            <person name="Nolan M."/>
            <person name="Tritt A."/>
            <person name="Barry K.W."/>
            <person name="Grigoriev I.V."/>
            <person name="Nagy L.G."/>
            <person name="Hibbett D."/>
            <person name="Henrissat B."/>
            <person name="Matheny P.B."/>
            <person name="Labbe J."/>
            <person name="Martin F.M."/>
        </authorList>
    </citation>
    <scope>NUCLEOTIDE SEQUENCE</scope>
    <source>
        <strain evidence="1">HHB10654</strain>
    </source>
</reference>
<dbReference type="EMBL" id="MU277202">
    <property type="protein sequence ID" value="KAI0063675.1"/>
    <property type="molecule type" value="Genomic_DNA"/>
</dbReference>
<proteinExistence type="predicted"/>
<reference evidence="1" key="1">
    <citation type="submission" date="2021-03" db="EMBL/GenBank/DDBJ databases">
        <authorList>
            <consortium name="DOE Joint Genome Institute"/>
            <person name="Ahrendt S."/>
            <person name="Looney B.P."/>
            <person name="Miyauchi S."/>
            <person name="Morin E."/>
            <person name="Drula E."/>
            <person name="Courty P.E."/>
            <person name="Chicoki N."/>
            <person name="Fauchery L."/>
            <person name="Kohler A."/>
            <person name="Kuo A."/>
            <person name="Labutti K."/>
            <person name="Pangilinan J."/>
            <person name="Lipzen A."/>
            <person name="Riley R."/>
            <person name="Andreopoulos W."/>
            <person name="He G."/>
            <person name="Johnson J."/>
            <person name="Barry K.W."/>
            <person name="Grigoriev I.V."/>
            <person name="Nagy L."/>
            <person name="Hibbett D."/>
            <person name="Henrissat B."/>
            <person name="Matheny P.B."/>
            <person name="Labbe J."/>
            <person name="Martin F."/>
        </authorList>
    </citation>
    <scope>NUCLEOTIDE SEQUENCE</scope>
    <source>
        <strain evidence="1">HHB10654</strain>
    </source>
</reference>
<gene>
    <name evidence="1" type="ORF">BV25DRAFT_1899255</name>
</gene>
<keyword evidence="2" id="KW-1185">Reference proteome</keyword>
<evidence type="ECO:0000313" key="1">
    <source>
        <dbReference type="EMBL" id="KAI0063675.1"/>
    </source>
</evidence>
<name>A0ACB8T6W7_9AGAM</name>
<accession>A0ACB8T6W7</accession>
<comment type="caution">
    <text evidence="1">The sequence shown here is derived from an EMBL/GenBank/DDBJ whole genome shotgun (WGS) entry which is preliminary data.</text>
</comment>
<evidence type="ECO:0000313" key="2">
    <source>
        <dbReference type="Proteomes" id="UP000814140"/>
    </source>
</evidence>
<sequence>MRFTLSFFAAAVATSVSASTLYPRQLGSFPACAIPCLLGADFGSCAQTDLACLCASPAFITSTNTCFNTSCTGDDLAAAIAAAVSTCESVGVTLTSSVPLSTATSSDSATATASVTPTPAPTA</sequence>
<organism evidence="1 2">
    <name type="scientific">Artomyces pyxidatus</name>
    <dbReference type="NCBI Taxonomy" id="48021"/>
    <lineage>
        <taxon>Eukaryota</taxon>
        <taxon>Fungi</taxon>
        <taxon>Dikarya</taxon>
        <taxon>Basidiomycota</taxon>
        <taxon>Agaricomycotina</taxon>
        <taxon>Agaricomycetes</taxon>
        <taxon>Russulales</taxon>
        <taxon>Auriscalpiaceae</taxon>
        <taxon>Artomyces</taxon>
    </lineage>
</organism>